<sequence>MIFENNIKNITVFATCALMFSTLSCQHVFENRNMYNTDKAISNRNVLDANKRNAKLLVIASQNSLDIIGLCQSIEEAESEKAIEKLVMDLEKTQLEIFTVYKALAQNKMISVPKYPIAIDCNINDEVGFVENNLSLIIEKIKKQIQVLDTLSNTANSDFSRLSRTINPILKSKLAETQNTIGTLKA</sequence>
<protein>
    <recommendedName>
        <fullName evidence="3">DUF4142 domain-containing protein</fullName>
    </recommendedName>
</protein>
<evidence type="ECO:0000313" key="2">
    <source>
        <dbReference type="Proteomes" id="UP001589585"/>
    </source>
</evidence>
<reference evidence="1 2" key="1">
    <citation type="submission" date="2024-09" db="EMBL/GenBank/DDBJ databases">
        <authorList>
            <person name="Sun Q."/>
            <person name="Mori K."/>
        </authorList>
    </citation>
    <scope>NUCLEOTIDE SEQUENCE [LARGE SCALE GENOMIC DNA]</scope>
    <source>
        <strain evidence="1 2">CECT 8622</strain>
    </source>
</reference>
<gene>
    <name evidence="1" type="ORF">ACFFU9_11735</name>
</gene>
<evidence type="ECO:0008006" key="3">
    <source>
        <dbReference type="Google" id="ProtNLM"/>
    </source>
</evidence>
<comment type="caution">
    <text evidence="1">The sequence shown here is derived from an EMBL/GenBank/DDBJ whole genome shotgun (WGS) entry which is preliminary data.</text>
</comment>
<accession>A0ABV5FDB6</accession>
<dbReference type="RefSeq" id="WP_379861638.1">
    <property type="nucleotide sequence ID" value="NZ_JBHMFC010000074.1"/>
</dbReference>
<organism evidence="1 2">
    <name type="scientific">Mariniflexile ostreae</name>
    <dbReference type="NCBI Taxonomy" id="1520892"/>
    <lineage>
        <taxon>Bacteria</taxon>
        <taxon>Pseudomonadati</taxon>
        <taxon>Bacteroidota</taxon>
        <taxon>Flavobacteriia</taxon>
        <taxon>Flavobacteriales</taxon>
        <taxon>Flavobacteriaceae</taxon>
        <taxon>Mariniflexile</taxon>
    </lineage>
</organism>
<dbReference type="EMBL" id="JBHMFC010000074">
    <property type="protein sequence ID" value="MFB9057411.1"/>
    <property type="molecule type" value="Genomic_DNA"/>
</dbReference>
<proteinExistence type="predicted"/>
<keyword evidence="2" id="KW-1185">Reference proteome</keyword>
<evidence type="ECO:0000313" key="1">
    <source>
        <dbReference type="EMBL" id="MFB9057411.1"/>
    </source>
</evidence>
<dbReference type="Proteomes" id="UP001589585">
    <property type="component" value="Unassembled WGS sequence"/>
</dbReference>
<name>A0ABV5FDB6_9FLAO</name>